<dbReference type="SUPFAM" id="SSF53474">
    <property type="entry name" value="alpha/beta-Hydrolases"/>
    <property type="match status" value="1"/>
</dbReference>
<dbReference type="Pfam" id="PF12697">
    <property type="entry name" value="Abhydrolase_6"/>
    <property type="match status" value="1"/>
</dbReference>
<evidence type="ECO:0000313" key="3">
    <source>
        <dbReference type="Proteomes" id="UP000036700"/>
    </source>
</evidence>
<proteinExistence type="predicted"/>
<accession>A0A0G3ETA6</accession>
<dbReference type="AlphaFoldDB" id="A0A0G3ETA6"/>
<dbReference type="RefSeq" id="WP_047214412.1">
    <property type="nucleotide sequence ID" value="NZ_CP011568.3"/>
</dbReference>
<reference evidence="3" key="1">
    <citation type="submission" date="2015-06" db="EMBL/GenBank/DDBJ databases">
        <authorList>
            <person name="Lim Y.L."/>
            <person name="Ee R."/>
            <person name="Yong D."/>
            <person name="How K.Y."/>
            <person name="Yin W.F."/>
            <person name="Chan K.G."/>
        </authorList>
    </citation>
    <scope>NUCLEOTIDE SEQUENCE [LARGE SCALE GENOMIC DNA]</scope>
    <source>
        <strain evidence="3">DSM 25325</strain>
    </source>
</reference>
<organism evidence="2 3">
    <name type="scientific">Pandoraea thiooxydans</name>
    <dbReference type="NCBI Taxonomy" id="445709"/>
    <lineage>
        <taxon>Bacteria</taxon>
        <taxon>Pseudomonadati</taxon>
        <taxon>Pseudomonadota</taxon>
        <taxon>Betaproteobacteria</taxon>
        <taxon>Burkholderiales</taxon>
        <taxon>Burkholderiaceae</taxon>
        <taxon>Pandoraea</taxon>
    </lineage>
</organism>
<dbReference type="InterPro" id="IPR000073">
    <property type="entry name" value="AB_hydrolase_1"/>
</dbReference>
<sequence length="289" mass="31671">MSISQPRFATVQCLSPSGLHRMAYTEWGDPANPRVLLCVHGLTRCGRDFDVMAQAMSDVYRVVCPDVVGRGASDWLKNPAGYAVPQYVSDMVTLIARLGVAQVDWFGTSMGGLIGMGLAGLPQTPIQKMLLNDVGPRINAPALVRIGDYLGQAPHFPTLEACIDYLRMTSLSFGPHTAEQWRALSLPLIRQENDYFVLRYDPAIAVPFAAVTPQLAMAGEMTLWASLEAFDGEVLVVRGEHSDLLSRETVAEMKARGRQVSSVEIPGVGHAPTFVHDDQIRVAREFFVK</sequence>
<feature type="domain" description="AB hydrolase-1" evidence="1">
    <location>
        <begin position="36"/>
        <end position="279"/>
    </location>
</feature>
<dbReference type="InterPro" id="IPR050228">
    <property type="entry name" value="Carboxylesterase_BioH"/>
</dbReference>
<dbReference type="InterPro" id="IPR029058">
    <property type="entry name" value="AB_hydrolase_fold"/>
</dbReference>
<dbReference type="PATRIC" id="fig|445709.3.peg.2217"/>
<dbReference type="PANTHER" id="PTHR43194:SF2">
    <property type="entry name" value="PEROXISOMAL MEMBRANE PROTEIN LPX1"/>
    <property type="match status" value="1"/>
</dbReference>
<dbReference type="OrthoDB" id="8543939at2"/>
<name>A0A0G3ETA6_9BURK</name>
<keyword evidence="3" id="KW-1185">Reference proteome</keyword>
<gene>
    <name evidence="2" type="ORF">ABW99_10395</name>
</gene>
<dbReference type="Proteomes" id="UP000036700">
    <property type="component" value="Chromosome"/>
</dbReference>
<protein>
    <submittedName>
        <fullName evidence="2">Alpha/beta hydrolase</fullName>
    </submittedName>
</protein>
<dbReference type="KEGG" id="ptx:ABW99_10395"/>
<dbReference type="STRING" id="445709.ABW99_10395"/>
<keyword evidence="2" id="KW-0378">Hydrolase</keyword>
<dbReference type="PANTHER" id="PTHR43194">
    <property type="entry name" value="HYDROLASE ALPHA/BETA FOLD FAMILY"/>
    <property type="match status" value="1"/>
</dbReference>
<dbReference type="Gene3D" id="3.40.50.1820">
    <property type="entry name" value="alpha/beta hydrolase"/>
    <property type="match status" value="1"/>
</dbReference>
<evidence type="ECO:0000259" key="1">
    <source>
        <dbReference type="Pfam" id="PF12697"/>
    </source>
</evidence>
<dbReference type="EMBL" id="CP011568">
    <property type="protein sequence ID" value="AKJ68562.1"/>
    <property type="molecule type" value="Genomic_DNA"/>
</dbReference>
<dbReference type="PRINTS" id="PR00111">
    <property type="entry name" value="ABHYDROLASE"/>
</dbReference>
<evidence type="ECO:0000313" key="2">
    <source>
        <dbReference type="EMBL" id="AKJ68562.1"/>
    </source>
</evidence>
<dbReference type="GO" id="GO:0016787">
    <property type="term" value="F:hydrolase activity"/>
    <property type="evidence" value="ECO:0007669"/>
    <property type="project" value="UniProtKB-KW"/>
</dbReference>